<keyword evidence="4" id="KW-1185">Reference proteome</keyword>
<gene>
    <name evidence="3" type="ORF">GCM10009801_17090</name>
</gene>
<protein>
    <recommendedName>
        <fullName evidence="5">Secreted protein</fullName>
    </recommendedName>
</protein>
<feature type="compositionally biased region" description="Low complexity" evidence="1">
    <location>
        <begin position="37"/>
        <end position="46"/>
    </location>
</feature>
<feature type="region of interest" description="Disordered" evidence="1">
    <location>
        <begin position="37"/>
        <end position="118"/>
    </location>
</feature>
<comment type="caution">
    <text evidence="3">The sequence shown here is derived from an EMBL/GenBank/DDBJ whole genome shotgun (WGS) entry which is preliminary data.</text>
</comment>
<keyword evidence="2" id="KW-0732">Signal</keyword>
<reference evidence="3 4" key="1">
    <citation type="journal article" date="2019" name="Int. J. Syst. Evol. Microbiol.">
        <title>The Global Catalogue of Microorganisms (GCM) 10K type strain sequencing project: providing services to taxonomists for standard genome sequencing and annotation.</title>
        <authorList>
            <consortium name="The Broad Institute Genomics Platform"/>
            <consortium name="The Broad Institute Genome Sequencing Center for Infectious Disease"/>
            <person name="Wu L."/>
            <person name="Ma J."/>
        </authorList>
    </citation>
    <scope>NUCLEOTIDE SEQUENCE [LARGE SCALE GENOMIC DNA]</scope>
    <source>
        <strain evidence="3 4">JCM 15478</strain>
    </source>
</reference>
<sequence length="132" mass="13174">MSSYRTPALFVWGLLSLLLTLAAAVCAPTGHGHAAAAAPAAASAAIPGPPSVPHPHPPVSCSVSDHLAQTSQQTRAPQGPPSSSGASWDHLALAGGDAERPAAGDAAGLGRPGPAPVRTGRTTLLLVCRWRV</sequence>
<evidence type="ECO:0008006" key="5">
    <source>
        <dbReference type="Google" id="ProtNLM"/>
    </source>
</evidence>
<evidence type="ECO:0000313" key="4">
    <source>
        <dbReference type="Proteomes" id="UP001500016"/>
    </source>
</evidence>
<evidence type="ECO:0000256" key="1">
    <source>
        <dbReference type="SAM" id="MobiDB-lite"/>
    </source>
</evidence>
<feature type="signal peptide" evidence="2">
    <location>
        <begin position="1"/>
        <end position="27"/>
    </location>
</feature>
<proteinExistence type="predicted"/>
<dbReference type="Proteomes" id="UP001500016">
    <property type="component" value="Unassembled WGS sequence"/>
</dbReference>
<accession>A0ABN2VPE3</accession>
<dbReference type="RefSeq" id="WP_344525732.1">
    <property type="nucleotide sequence ID" value="NZ_BAAAPE010000005.1"/>
</dbReference>
<name>A0ABN2VPE3_9ACTN</name>
<evidence type="ECO:0000256" key="2">
    <source>
        <dbReference type="SAM" id="SignalP"/>
    </source>
</evidence>
<feature type="compositionally biased region" description="Pro residues" evidence="1">
    <location>
        <begin position="47"/>
        <end position="58"/>
    </location>
</feature>
<organism evidence="3 4">
    <name type="scientific">Streptomyces albiaxialis</name>
    <dbReference type="NCBI Taxonomy" id="329523"/>
    <lineage>
        <taxon>Bacteria</taxon>
        <taxon>Bacillati</taxon>
        <taxon>Actinomycetota</taxon>
        <taxon>Actinomycetes</taxon>
        <taxon>Kitasatosporales</taxon>
        <taxon>Streptomycetaceae</taxon>
        <taxon>Streptomyces</taxon>
    </lineage>
</organism>
<evidence type="ECO:0000313" key="3">
    <source>
        <dbReference type="EMBL" id="GAA2068651.1"/>
    </source>
</evidence>
<feature type="chain" id="PRO_5045587144" description="Secreted protein" evidence="2">
    <location>
        <begin position="28"/>
        <end position="132"/>
    </location>
</feature>
<dbReference type="EMBL" id="BAAAPE010000005">
    <property type="protein sequence ID" value="GAA2068651.1"/>
    <property type="molecule type" value="Genomic_DNA"/>
</dbReference>